<keyword evidence="10" id="KW-1185">Reference proteome</keyword>
<gene>
    <name evidence="9" type="ORF">A374_05676</name>
</gene>
<feature type="transmembrane region" description="Helical" evidence="7">
    <location>
        <begin position="156"/>
        <end position="178"/>
    </location>
</feature>
<feature type="transmembrane region" description="Helical" evidence="7">
    <location>
        <begin position="355"/>
        <end position="380"/>
    </location>
</feature>
<dbReference type="InterPro" id="IPR001958">
    <property type="entry name" value="Tet-R_TetA/multi-R_MdtG-like"/>
</dbReference>
<dbReference type="PROSITE" id="PS50850">
    <property type="entry name" value="MFS"/>
    <property type="match status" value="1"/>
</dbReference>
<feature type="domain" description="Major facilitator superfamily (MFS) profile" evidence="8">
    <location>
        <begin position="4"/>
        <end position="386"/>
    </location>
</feature>
<evidence type="ECO:0000256" key="2">
    <source>
        <dbReference type="ARBA" id="ARBA00022448"/>
    </source>
</evidence>
<keyword evidence="3" id="KW-1003">Cell membrane</keyword>
<dbReference type="GO" id="GO:0022857">
    <property type="term" value="F:transmembrane transporter activity"/>
    <property type="evidence" value="ECO:0007669"/>
    <property type="project" value="InterPro"/>
</dbReference>
<feature type="transmembrane region" description="Helical" evidence="7">
    <location>
        <begin position="201"/>
        <end position="222"/>
    </location>
</feature>
<keyword evidence="2" id="KW-0813">Transport</keyword>
<feature type="transmembrane region" description="Helical" evidence="7">
    <location>
        <begin position="288"/>
        <end position="307"/>
    </location>
</feature>
<keyword evidence="4 7" id="KW-0812">Transmembrane</keyword>
<evidence type="ECO:0000256" key="6">
    <source>
        <dbReference type="ARBA" id="ARBA00023136"/>
    </source>
</evidence>
<organism evidence="9 10">
    <name type="scientific">Fictibacillus macauensis ZFHKF-1</name>
    <dbReference type="NCBI Taxonomy" id="1196324"/>
    <lineage>
        <taxon>Bacteria</taxon>
        <taxon>Bacillati</taxon>
        <taxon>Bacillota</taxon>
        <taxon>Bacilli</taxon>
        <taxon>Bacillales</taxon>
        <taxon>Fictibacillaceae</taxon>
        <taxon>Fictibacillus</taxon>
    </lineage>
</organism>
<dbReference type="PANTHER" id="PTHR43124:SF10">
    <property type="entry name" value="PURINE EFFLUX PUMP PBUE"/>
    <property type="match status" value="1"/>
</dbReference>
<dbReference type="InterPro" id="IPR011701">
    <property type="entry name" value="MFS"/>
</dbReference>
<feature type="transmembrane region" description="Helical" evidence="7">
    <location>
        <begin position="95"/>
        <end position="116"/>
    </location>
</feature>
<dbReference type="eggNOG" id="COG2814">
    <property type="taxonomic scope" value="Bacteria"/>
</dbReference>
<dbReference type="RefSeq" id="WP_007201232.1">
    <property type="nucleotide sequence ID" value="NZ_AKKV01000021.1"/>
</dbReference>
<evidence type="ECO:0000256" key="4">
    <source>
        <dbReference type="ARBA" id="ARBA00022692"/>
    </source>
</evidence>
<proteinExistence type="predicted"/>
<dbReference type="CDD" id="cd17324">
    <property type="entry name" value="MFS_NepI_like"/>
    <property type="match status" value="1"/>
</dbReference>
<sequence length="393" mass="41997">MNKRVYLLTIVSFVVGMVELIIGGILDLVAKDLNISLGQAGFLITVFSLVFAIASPVLLVVTAKMERKKLTLITLIAFFCANLVAIFSFSYSLLVLARILSAASGSLLVVLCITMASSIVTEQYRARAIGVIFMGISASLVLGVPIGLLLGNAFGWRAPFIFIAALTLLSLAGVYFFMDRMAPKPSVPLSVQIRTLKNRKLLFAQLTSFLFLAGHLTLYGYLTPFLKEALGFGGTMVSIVYLIFGCAAVTGGGIGGFLADRLGTARSIISFIVLFAIIMFVIPYTTFSVPVFLLVMIIWSMLSWAITPAMQSYLIESSSAETADVQQGLNNTALHLGIAFGSAVGGYVIEQSSVLSNASVGACFIIVALVTSLISITAGVRRYKVKHPNHTAS</sequence>
<keyword evidence="5 7" id="KW-1133">Transmembrane helix</keyword>
<dbReference type="EMBL" id="AKKV01000021">
    <property type="protein sequence ID" value="EIT86427.1"/>
    <property type="molecule type" value="Genomic_DNA"/>
</dbReference>
<reference evidence="9 10" key="1">
    <citation type="journal article" date="2012" name="J. Bacteriol.">
        <title>Genome of Bacillus macauensis ZFHKF-1, a Long-Chain-Forming Bacterium.</title>
        <authorList>
            <person name="Cai L."/>
            <person name="Zhang T."/>
        </authorList>
    </citation>
    <scope>NUCLEOTIDE SEQUENCE [LARGE SCALE GENOMIC DNA]</scope>
    <source>
        <strain evidence="9 10">ZFHKF-1</strain>
    </source>
</reference>
<comment type="caution">
    <text evidence="9">The sequence shown here is derived from an EMBL/GenBank/DDBJ whole genome shotgun (WGS) entry which is preliminary data.</text>
</comment>
<dbReference type="STRING" id="1196324.A374_05676"/>
<accession>I8AKR0</accession>
<feature type="transmembrane region" description="Helical" evidence="7">
    <location>
        <begin position="70"/>
        <end position="89"/>
    </location>
</feature>
<evidence type="ECO:0000313" key="10">
    <source>
        <dbReference type="Proteomes" id="UP000004080"/>
    </source>
</evidence>
<dbReference type="PATRIC" id="fig|1196324.3.peg.1155"/>
<dbReference type="OrthoDB" id="2727100at2"/>
<feature type="transmembrane region" description="Helical" evidence="7">
    <location>
        <begin position="42"/>
        <end position="63"/>
    </location>
</feature>
<evidence type="ECO:0000256" key="1">
    <source>
        <dbReference type="ARBA" id="ARBA00004651"/>
    </source>
</evidence>
<dbReference type="Pfam" id="PF07690">
    <property type="entry name" value="MFS_1"/>
    <property type="match status" value="1"/>
</dbReference>
<feature type="transmembrane region" description="Helical" evidence="7">
    <location>
        <begin position="328"/>
        <end position="349"/>
    </location>
</feature>
<dbReference type="PRINTS" id="PR01035">
    <property type="entry name" value="TCRTETA"/>
</dbReference>
<dbReference type="InterPro" id="IPR050189">
    <property type="entry name" value="MFS_Efflux_Transporters"/>
</dbReference>
<comment type="subcellular location">
    <subcellularLocation>
        <location evidence="1">Cell membrane</location>
        <topology evidence="1">Multi-pass membrane protein</topology>
    </subcellularLocation>
</comment>
<evidence type="ECO:0000256" key="3">
    <source>
        <dbReference type="ARBA" id="ARBA00022475"/>
    </source>
</evidence>
<feature type="transmembrane region" description="Helical" evidence="7">
    <location>
        <begin position="7"/>
        <end position="30"/>
    </location>
</feature>
<dbReference type="GO" id="GO:0005886">
    <property type="term" value="C:plasma membrane"/>
    <property type="evidence" value="ECO:0007669"/>
    <property type="project" value="UniProtKB-SubCell"/>
</dbReference>
<feature type="transmembrane region" description="Helical" evidence="7">
    <location>
        <begin position="128"/>
        <end position="150"/>
    </location>
</feature>
<feature type="transmembrane region" description="Helical" evidence="7">
    <location>
        <begin position="234"/>
        <end position="258"/>
    </location>
</feature>
<evidence type="ECO:0000256" key="7">
    <source>
        <dbReference type="SAM" id="Phobius"/>
    </source>
</evidence>
<keyword evidence="6 7" id="KW-0472">Membrane</keyword>
<evidence type="ECO:0000259" key="8">
    <source>
        <dbReference type="PROSITE" id="PS50850"/>
    </source>
</evidence>
<feature type="transmembrane region" description="Helical" evidence="7">
    <location>
        <begin position="265"/>
        <end position="282"/>
    </location>
</feature>
<dbReference type="Gene3D" id="1.20.1250.20">
    <property type="entry name" value="MFS general substrate transporter like domains"/>
    <property type="match status" value="1"/>
</dbReference>
<evidence type="ECO:0000313" key="9">
    <source>
        <dbReference type="EMBL" id="EIT86427.1"/>
    </source>
</evidence>
<dbReference type="InterPro" id="IPR036259">
    <property type="entry name" value="MFS_trans_sf"/>
</dbReference>
<dbReference type="InterPro" id="IPR020846">
    <property type="entry name" value="MFS_dom"/>
</dbReference>
<dbReference type="SUPFAM" id="SSF103473">
    <property type="entry name" value="MFS general substrate transporter"/>
    <property type="match status" value="1"/>
</dbReference>
<dbReference type="PANTHER" id="PTHR43124">
    <property type="entry name" value="PURINE EFFLUX PUMP PBUE"/>
    <property type="match status" value="1"/>
</dbReference>
<dbReference type="AlphaFoldDB" id="I8AKR0"/>
<protein>
    <submittedName>
        <fullName evidence="9">Major facilitator family transporter</fullName>
    </submittedName>
</protein>
<dbReference type="Proteomes" id="UP000004080">
    <property type="component" value="Unassembled WGS sequence"/>
</dbReference>
<evidence type="ECO:0000256" key="5">
    <source>
        <dbReference type="ARBA" id="ARBA00022989"/>
    </source>
</evidence>
<name>I8AKR0_9BACL</name>